<evidence type="ECO:0000313" key="2">
    <source>
        <dbReference type="Proteomes" id="UP000019249"/>
    </source>
</evidence>
<dbReference type="InterPro" id="IPR000801">
    <property type="entry name" value="Esterase-like"/>
</dbReference>
<keyword evidence="2" id="KW-1185">Reference proteome</keyword>
<dbReference type="PANTHER" id="PTHR48098:SF3">
    <property type="entry name" value="IRON(III) ENTEROBACTIN ESTERASE"/>
    <property type="match status" value="1"/>
</dbReference>
<gene>
    <name evidence="1" type="ORF">MFLO_07232</name>
</gene>
<evidence type="ECO:0000313" key="1">
    <source>
        <dbReference type="EMBL" id="EUJ32202.1"/>
    </source>
</evidence>
<dbReference type="InterPro" id="IPR029058">
    <property type="entry name" value="AB_hydrolase_fold"/>
</dbReference>
<comment type="caution">
    <text evidence="1">The sequence shown here is derived from an EMBL/GenBank/DDBJ whole genome shotgun (WGS) entry which is preliminary data.</text>
</comment>
<dbReference type="Pfam" id="PF00756">
    <property type="entry name" value="Esterase"/>
    <property type="match status" value="1"/>
</dbReference>
<dbReference type="InterPro" id="IPR050583">
    <property type="entry name" value="Mycobacterial_A85_antigen"/>
</dbReference>
<reference evidence="1 2" key="1">
    <citation type="journal article" date="2014" name="Int. J. Syst. Evol. Microbiol.">
        <title>Listeria floridensis sp. nov., Listeria aquatica sp. nov., Listeria cornellensis sp. nov., Listeria riparia sp. nov. and Listeria grandensis sp. nov., from agricultural and natural environments.</title>
        <authorList>
            <person name="den Bakker H.C."/>
            <person name="Warchocki S."/>
            <person name="Wright E.M."/>
            <person name="Allred A.F."/>
            <person name="Ahlstrom C."/>
            <person name="Manuel C.S."/>
            <person name="Stasiewicz M.J."/>
            <person name="Burrell A."/>
            <person name="Roof S."/>
            <person name="Strawn L."/>
            <person name="Fortes E.D."/>
            <person name="Nightingale K.K."/>
            <person name="Kephart D."/>
            <person name="Wiedmann M."/>
        </authorList>
    </citation>
    <scope>NUCLEOTIDE SEQUENCE [LARGE SCALE GENOMIC DNA]</scope>
    <source>
        <strain evidence="1 2">FSL S10-1187</strain>
    </source>
</reference>
<organism evidence="1 2">
    <name type="scientific">Listeria floridensis FSL S10-1187</name>
    <dbReference type="NCBI Taxonomy" id="1265817"/>
    <lineage>
        <taxon>Bacteria</taxon>
        <taxon>Bacillati</taxon>
        <taxon>Bacillota</taxon>
        <taxon>Bacilli</taxon>
        <taxon>Bacillales</taxon>
        <taxon>Listeriaceae</taxon>
        <taxon>Listeria</taxon>
    </lineage>
</organism>
<dbReference type="EMBL" id="AODF01000013">
    <property type="protein sequence ID" value="EUJ32202.1"/>
    <property type="molecule type" value="Genomic_DNA"/>
</dbReference>
<dbReference type="SUPFAM" id="SSF53474">
    <property type="entry name" value="alpha/beta-Hydrolases"/>
    <property type="match status" value="1"/>
</dbReference>
<dbReference type="RefSeq" id="WP_036097137.1">
    <property type="nucleotide sequence ID" value="NZ_AODF01000013.1"/>
</dbReference>
<dbReference type="Gene3D" id="3.40.50.1820">
    <property type="entry name" value="alpha/beta hydrolase"/>
    <property type="match status" value="1"/>
</dbReference>
<dbReference type="PANTHER" id="PTHR48098">
    <property type="entry name" value="ENTEROCHELIN ESTERASE-RELATED"/>
    <property type="match status" value="1"/>
</dbReference>
<name>A0ABN0RFM0_9LIST</name>
<accession>A0ABN0RFM0</accession>
<dbReference type="Proteomes" id="UP000019249">
    <property type="component" value="Unassembled WGS sequence"/>
</dbReference>
<proteinExistence type="predicted"/>
<sequence length="249" mass="28811">MAEGKMLEEKLFSKHLNEEMEVIIYLPPQYSPLYKYPLFIVQDGKDYIRFGKMPKLVDELTQTNEIQKSVFAFLPYKTVEDRRRKYHPDGDQNEAYIRFLADELVPFLENLFPSFQMAGSRFLMGDSLGASVSLKACLEYPYTFGNAILHSPFVNDDLLNMTQNAKPGSLKLFHIVGDQENEVETTAHTVDNFLEPNQKLNQVVTEKGFEATFQLFQGGHRWTYWQPFLKPSLTYMLPTNTFDLESMSS</sequence>
<protein>
    <submittedName>
        <fullName evidence="1">Esterase</fullName>
    </submittedName>
</protein>